<dbReference type="eggNOG" id="COG0790">
    <property type="taxonomic scope" value="Bacteria"/>
</dbReference>
<dbReference type="InterPro" id="IPR050767">
    <property type="entry name" value="Sel1_AlgK"/>
</dbReference>
<organism evidence="3 4">
    <name type="scientific">Teredinibacter turnerae (strain ATCC 39867 / T7901)</name>
    <dbReference type="NCBI Taxonomy" id="377629"/>
    <lineage>
        <taxon>Bacteria</taxon>
        <taxon>Pseudomonadati</taxon>
        <taxon>Pseudomonadota</taxon>
        <taxon>Gammaproteobacteria</taxon>
        <taxon>Cellvibrionales</taxon>
        <taxon>Cellvibrionaceae</taxon>
        <taxon>Teredinibacter</taxon>
    </lineage>
</organism>
<proteinExistence type="predicted"/>
<dbReference type="PANTHER" id="PTHR11102">
    <property type="entry name" value="SEL-1-LIKE PROTEIN"/>
    <property type="match status" value="1"/>
</dbReference>
<dbReference type="AlphaFoldDB" id="C5BME4"/>
<dbReference type="InterPro" id="IPR037682">
    <property type="entry name" value="TonB_C"/>
</dbReference>
<dbReference type="STRING" id="377629.TERTU_0409"/>
<dbReference type="RefSeq" id="WP_015818553.1">
    <property type="nucleotide sequence ID" value="NC_012997.1"/>
</dbReference>
<dbReference type="Pfam" id="PF03544">
    <property type="entry name" value="TonB_C"/>
    <property type="match status" value="1"/>
</dbReference>
<dbReference type="InterPro" id="IPR006597">
    <property type="entry name" value="Sel1-like"/>
</dbReference>
<dbReference type="KEGG" id="ttu:TERTU_0409"/>
<evidence type="ECO:0000313" key="3">
    <source>
        <dbReference type="EMBL" id="ACR12441.1"/>
    </source>
</evidence>
<feature type="domain" description="TonB C-terminal" evidence="2">
    <location>
        <begin position="167"/>
        <end position="230"/>
    </location>
</feature>
<dbReference type="SUPFAM" id="SSF81901">
    <property type="entry name" value="HCP-like"/>
    <property type="match status" value="2"/>
</dbReference>
<feature type="chain" id="PRO_5002947036" evidence="1">
    <location>
        <begin position="25"/>
        <end position="470"/>
    </location>
</feature>
<dbReference type="HOGENOM" id="CLU_581280_0_0_6"/>
<protein>
    <submittedName>
        <fullName evidence="3">Sel1 domain containing protein</fullName>
    </submittedName>
</protein>
<dbReference type="InterPro" id="IPR011990">
    <property type="entry name" value="TPR-like_helical_dom_sf"/>
</dbReference>
<dbReference type="GO" id="GO:0055085">
    <property type="term" value="P:transmembrane transport"/>
    <property type="evidence" value="ECO:0007669"/>
    <property type="project" value="InterPro"/>
</dbReference>
<dbReference type="PANTHER" id="PTHR11102:SF160">
    <property type="entry name" value="ERAD-ASSOCIATED E3 UBIQUITIN-PROTEIN LIGASE COMPONENT HRD3"/>
    <property type="match status" value="1"/>
</dbReference>
<dbReference type="Proteomes" id="UP000009080">
    <property type="component" value="Chromosome"/>
</dbReference>
<keyword evidence="4" id="KW-1185">Reference proteome</keyword>
<keyword evidence="1" id="KW-0732">Signal</keyword>
<accession>C5BME4</accession>
<name>C5BME4_TERTT</name>
<dbReference type="OrthoDB" id="8561742at2"/>
<dbReference type="EMBL" id="CP001614">
    <property type="protein sequence ID" value="ACR12441.1"/>
    <property type="molecule type" value="Genomic_DNA"/>
</dbReference>
<gene>
    <name evidence="3" type="ordered locus">TERTU_0409</name>
</gene>
<sequence>MFNIRNFLFGLCLLGPVISCSVFAVTFEQAMTYYVNKQYEQAYGAFEELAALGNERAQLNLGVMYARGEFFERDFIESAAWLKLSNATLRNDSATKILKIISAKLSEEDQSTANARYKELSVKYGREAVNQRLFPESAIDEVSEFAEAVPLKKRRPKFPRMELYVPGIVDIQYSIATDGTVRNITVLNATENVFARSSIEAIRHNLFKPATINGKPVPESGRRARFNYTLSGDKLNAKGLRTVVDPLREKAEQGGGLDKYLYAYTLSILKSAVGVLDDSEGASLDPSADWFKKAAQDGNRLAKFELGLDLSYGKQCRADSKKSYFWLEQAADEGVMDAQVFLGSELLHGGRFEKDVDKGLEMLTRAADDGYDDAILKLAWIMATHPDANIRDPQKALAYLNSFNNDDYIDELTVFETQAVVYALTGKNAEAKKALKKAMKYRKKYELPDGITGDIAKAFDAGKPYLQDIL</sequence>
<dbReference type="SMART" id="SM00671">
    <property type="entry name" value="SEL1"/>
    <property type="match status" value="3"/>
</dbReference>
<dbReference type="Pfam" id="PF08238">
    <property type="entry name" value="Sel1"/>
    <property type="match status" value="4"/>
</dbReference>
<dbReference type="Gene3D" id="3.30.1150.10">
    <property type="match status" value="1"/>
</dbReference>
<reference evidence="3 4" key="1">
    <citation type="journal article" date="2009" name="PLoS ONE">
        <title>The complete genome of Teredinibacter turnerae T7901: an intracellular endosymbiont of marine wood-boring bivalves (shipworms).</title>
        <authorList>
            <person name="Yang J.C."/>
            <person name="Madupu R."/>
            <person name="Durkin A.S."/>
            <person name="Ekborg N.A."/>
            <person name="Pedamallu C.S."/>
            <person name="Hostetler J.B."/>
            <person name="Radune D."/>
            <person name="Toms B.S."/>
            <person name="Henrissat B."/>
            <person name="Coutinho P.M."/>
            <person name="Schwarz S."/>
            <person name="Field L."/>
            <person name="Trindade-Silva A.E."/>
            <person name="Soares C.A.G."/>
            <person name="Elshahawi S."/>
            <person name="Hanora A."/>
            <person name="Schmidt E.W."/>
            <person name="Haygood M.G."/>
            <person name="Posfai J."/>
            <person name="Benner J."/>
            <person name="Madinger C."/>
            <person name="Nove J."/>
            <person name="Anton B."/>
            <person name="Chaudhary K."/>
            <person name="Foster J."/>
            <person name="Holman A."/>
            <person name="Kumar S."/>
            <person name="Lessard P.A."/>
            <person name="Luyten Y.A."/>
            <person name="Slatko B."/>
            <person name="Wood N."/>
            <person name="Wu B."/>
            <person name="Teplitski M."/>
            <person name="Mougous J.D."/>
            <person name="Ward N."/>
            <person name="Eisen J.A."/>
            <person name="Badger J.H."/>
            <person name="Distel D.L."/>
        </authorList>
    </citation>
    <scope>NUCLEOTIDE SEQUENCE [LARGE SCALE GENOMIC DNA]</scope>
    <source>
        <strain evidence="4">ATCC 39867 / T7901</strain>
    </source>
</reference>
<evidence type="ECO:0000256" key="1">
    <source>
        <dbReference type="SAM" id="SignalP"/>
    </source>
</evidence>
<evidence type="ECO:0000259" key="2">
    <source>
        <dbReference type="Pfam" id="PF03544"/>
    </source>
</evidence>
<dbReference type="SUPFAM" id="SSF74653">
    <property type="entry name" value="TolA/TonB C-terminal domain"/>
    <property type="match status" value="1"/>
</dbReference>
<feature type="signal peptide" evidence="1">
    <location>
        <begin position="1"/>
        <end position="24"/>
    </location>
</feature>
<dbReference type="Gene3D" id="1.25.40.10">
    <property type="entry name" value="Tetratricopeptide repeat domain"/>
    <property type="match status" value="2"/>
</dbReference>
<evidence type="ECO:0000313" key="4">
    <source>
        <dbReference type="Proteomes" id="UP000009080"/>
    </source>
</evidence>